<feature type="binding site" evidence="7">
    <location>
        <position position="172"/>
    </location>
    <ligand>
        <name>3-phosphoshikimate</name>
        <dbReference type="ChEBI" id="CHEBI:145989"/>
    </ligand>
</feature>
<feature type="binding site" evidence="7">
    <location>
        <position position="98"/>
    </location>
    <ligand>
        <name>phosphoenolpyruvate</name>
        <dbReference type="ChEBI" id="CHEBI:58702"/>
    </ligand>
</feature>
<feature type="active site" description="Proton acceptor" evidence="7">
    <location>
        <position position="291"/>
    </location>
</feature>
<evidence type="ECO:0000256" key="2">
    <source>
        <dbReference type="ARBA" id="ARBA00009948"/>
    </source>
</evidence>
<feature type="binding site" evidence="7">
    <location>
        <position position="145"/>
    </location>
    <ligand>
        <name>3-phosphoshikimate</name>
        <dbReference type="ChEBI" id="CHEBI:145989"/>
    </ligand>
</feature>
<keyword evidence="5 7" id="KW-0057">Aromatic amino acid biosynthesis</keyword>
<evidence type="ECO:0000256" key="3">
    <source>
        <dbReference type="ARBA" id="ARBA00022605"/>
    </source>
</evidence>
<comment type="pathway">
    <text evidence="1 7">Metabolic intermediate biosynthesis; chorismate biosynthesis; chorismate from D-erythrose 4-phosphate and phosphoenolpyruvate: step 6/7.</text>
</comment>
<evidence type="ECO:0000313" key="10">
    <source>
        <dbReference type="Proteomes" id="UP001242368"/>
    </source>
</evidence>
<evidence type="ECO:0000259" key="8">
    <source>
        <dbReference type="Pfam" id="PF00275"/>
    </source>
</evidence>
<feature type="binding site" evidence="7">
    <location>
        <position position="322"/>
    </location>
    <ligand>
        <name>phosphoenolpyruvate</name>
        <dbReference type="ChEBI" id="CHEBI:58702"/>
    </ligand>
</feature>
<sequence>MNIRLHKIEKPESRIIKISGSKSETNRALLLKALQHSIQIENGSDSDDSYLMLQAISEKKEVIDIGHAGTAMRFLTAYFAIQPDCSVIIKGSDRMHERPIGILVEALKQLGAEIHYLEKQGYPPLKIIGKKLIQNRISIQATVSSQYISALLLIAFRLENGLRLQLIGKVTSVPYIKMTLQMLNRIGVKTDWTDDVITVYPASELADTTLSIESDWSSASYYYAIIALSPVGTFLELRDFEKESLQGDACIIRIYENFGVTTHFKGKSIRLEKVASPAKEYLEADLTNAPDIAQTIAVTCLGLNILCNLTGLHTLRIKETDRLQALKNEIEKWGGTVCITENSLQLTSKININRDTKPVLIKTYQDHRMAMAFAPLALKTTLDIQEAEVVSKSYPDFWKDLKKIGFKMQEL</sequence>
<keyword evidence="10" id="KW-1185">Reference proteome</keyword>
<dbReference type="InterPro" id="IPR013792">
    <property type="entry name" value="RNA3'P_cycl/enolpyr_Trfase_a/b"/>
</dbReference>
<feature type="binding site" evidence="7">
    <location>
        <position position="318"/>
    </location>
    <ligand>
        <name>3-phosphoshikimate</name>
        <dbReference type="ChEBI" id="CHEBI:145989"/>
    </ligand>
</feature>
<feature type="binding site" evidence="7">
    <location>
        <position position="22"/>
    </location>
    <ligand>
        <name>phosphoenolpyruvate</name>
        <dbReference type="ChEBI" id="CHEBI:58702"/>
    </ligand>
</feature>
<feature type="binding site" evidence="7">
    <location>
        <position position="291"/>
    </location>
    <ligand>
        <name>3-phosphoshikimate</name>
        <dbReference type="ChEBI" id="CHEBI:145989"/>
    </ligand>
</feature>
<feature type="binding site" evidence="7">
    <location>
        <position position="368"/>
    </location>
    <ligand>
        <name>phosphoenolpyruvate</name>
        <dbReference type="ChEBI" id="CHEBI:58702"/>
    </ligand>
</feature>
<proteinExistence type="inferred from homology"/>
<comment type="catalytic activity">
    <reaction evidence="6">
        <text>3-phosphoshikimate + phosphoenolpyruvate = 5-O-(1-carboxyvinyl)-3-phosphoshikimate + phosphate</text>
        <dbReference type="Rhea" id="RHEA:21256"/>
        <dbReference type="ChEBI" id="CHEBI:43474"/>
        <dbReference type="ChEBI" id="CHEBI:57701"/>
        <dbReference type="ChEBI" id="CHEBI:58702"/>
        <dbReference type="ChEBI" id="CHEBI:145989"/>
        <dbReference type="EC" id="2.5.1.19"/>
    </reaction>
    <physiologicalReaction direction="left-to-right" evidence="6">
        <dbReference type="Rhea" id="RHEA:21257"/>
    </physiologicalReaction>
</comment>
<evidence type="ECO:0000256" key="4">
    <source>
        <dbReference type="ARBA" id="ARBA00022679"/>
    </source>
</evidence>
<feature type="binding site" evidence="7">
    <location>
        <position position="69"/>
    </location>
    <ligand>
        <name>phosphoenolpyruvate</name>
        <dbReference type="ChEBI" id="CHEBI:58702"/>
    </ligand>
</feature>
<protein>
    <recommendedName>
        <fullName evidence="7">3-phosphoshikimate 1-carboxyvinyltransferase</fullName>
        <ecNumber evidence="7">2.5.1.19</ecNumber>
    </recommendedName>
    <alternativeName>
        <fullName evidence="7">5-enolpyruvylshikimate-3-phosphate synthase</fullName>
        <shortName evidence="7">EPSP synthase</shortName>
        <shortName evidence="7">EPSPS</shortName>
    </alternativeName>
</protein>
<feature type="binding site" evidence="7">
    <location>
        <position position="392"/>
    </location>
    <ligand>
        <name>phosphoenolpyruvate</name>
        <dbReference type="ChEBI" id="CHEBI:58702"/>
    </ligand>
</feature>
<evidence type="ECO:0000256" key="1">
    <source>
        <dbReference type="ARBA" id="ARBA00004811"/>
    </source>
</evidence>
<evidence type="ECO:0000256" key="5">
    <source>
        <dbReference type="ARBA" id="ARBA00023141"/>
    </source>
</evidence>
<accession>A0ABT8CQN1</accession>
<feature type="binding site" evidence="7">
    <location>
        <position position="144"/>
    </location>
    <ligand>
        <name>3-phosphoshikimate</name>
        <dbReference type="ChEBI" id="CHEBI:145989"/>
    </ligand>
</feature>
<comment type="subcellular location">
    <subcellularLocation>
        <location evidence="7">Cytoplasm</location>
    </subcellularLocation>
</comment>
<dbReference type="InterPro" id="IPR036968">
    <property type="entry name" value="Enolpyruvate_Tfrase_sf"/>
</dbReference>
<organism evidence="9 10">
    <name type="scientific">Paenimyroides ceti</name>
    <dbReference type="NCBI Taxonomy" id="395087"/>
    <lineage>
        <taxon>Bacteria</taxon>
        <taxon>Pseudomonadati</taxon>
        <taxon>Bacteroidota</taxon>
        <taxon>Flavobacteriia</taxon>
        <taxon>Flavobacteriales</taxon>
        <taxon>Flavobacteriaceae</taxon>
        <taxon>Paenimyroides</taxon>
    </lineage>
</organism>
<dbReference type="HAMAP" id="MF_00210">
    <property type="entry name" value="EPSP_synth"/>
    <property type="match status" value="1"/>
</dbReference>
<gene>
    <name evidence="7" type="primary">aroA</name>
    <name evidence="9" type="ORF">QW060_04985</name>
</gene>
<comment type="function">
    <text evidence="7">Catalyzes the transfer of the enolpyruvyl moiety of phosphoenolpyruvate (PEP) to the 5-hydroxyl of shikimate-3-phosphate (S3P) to produce enolpyruvyl shikimate-3-phosphate and inorganic phosphate.</text>
</comment>
<comment type="similarity">
    <text evidence="2 7">Belongs to the EPSP synthase family.</text>
</comment>
<evidence type="ECO:0000313" key="9">
    <source>
        <dbReference type="EMBL" id="MDN3706481.1"/>
    </source>
</evidence>
<feature type="domain" description="Enolpyruvate transferase" evidence="8">
    <location>
        <begin position="58"/>
        <end position="401"/>
    </location>
</feature>
<comment type="subunit">
    <text evidence="7">Monomer.</text>
</comment>
<dbReference type="PANTHER" id="PTHR21090:SF5">
    <property type="entry name" value="PENTAFUNCTIONAL AROM POLYPEPTIDE"/>
    <property type="match status" value="1"/>
</dbReference>
<evidence type="ECO:0000256" key="6">
    <source>
        <dbReference type="ARBA" id="ARBA00044633"/>
    </source>
</evidence>
<dbReference type="Pfam" id="PF00275">
    <property type="entry name" value="EPSP_synthase"/>
    <property type="match status" value="1"/>
</dbReference>
<dbReference type="InterPro" id="IPR006264">
    <property type="entry name" value="EPSP_synthase"/>
</dbReference>
<keyword evidence="3 7" id="KW-0028">Amino-acid biosynthesis</keyword>
<dbReference type="EC" id="2.5.1.19" evidence="7"/>
<feature type="binding site" evidence="7">
    <location>
        <position position="146"/>
    </location>
    <ligand>
        <name>phosphoenolpyruvate</name>
        <dbReference type="ChEBI" id="CHEBI:58702"/>
    </ligand>
</feature>
<feature type="binding site" evidence="7">
    <location>
        <position position="23"/>
    </location>
    <ligand>
        <name>3-phosphoshikimate</name>
        <dbReference type="ChEBI" id="CHEBI:145989"/>
    </ligand>
</feature>
<keyword evidence="4 7" id="KW-0808">Transferase</keyword>
<dbReference type="InterPro" id="IPR001986">
    <property type="entry name" value="Enolpyruvate_Tfrase_dom"/>
</dbReference>
<evidence type="ECO:0000256" key="7">
    <source>
        <dbReference type="HAMAP-Rule" id="MF_00210"/>
    </source>
</evidence>
<comment type="caution">
    <text evidence="9">The sequence shown here is derived from an EMBL/GenBank/DDBJ whole genome shotgun (WGS) entry which is preliminary data.</text>
</comment>
<dbReference type="EMBL" id="JAUFQU010000001">
    <property type="protein sequence ID" value="MDN3706481.1"/>
    <property type="molecule type" value="Genomic_DNA"/>
</dbReference>
<feature type="binding site" evidence="7">
    <location>
        <position position="22"/>
    </location>
    <ligand>
        <name>3-phosphoshikimate</name>
        <dbReference type="ChEBI" id="CHEBI:145989"/>
    </ligand>
</feature>
<dbReference type="Proteomes" id="UP001242368">
    <property type="component" value="Unassembled WGS sequence"/>
</dbReference>
<dbReference type="PANTHER" id="PTHR21090">
    <property type="entry name" value="AROM/DEHYDROQUINATE SYNTHASE"/>
    <property type="match status" value="1"/>
</dbReference>
<dbReference type="PIRSF" id="PIRSF000505">
    <property type="entry name" value="EPSPS"/>
    <property type="match status" value="1"/>
</dbReference>
<reference evidence="10" key="1">
    <citation type="journal article" date="2019" name="Int. J. Syst. Evol. Microbiol.">
        <title>The Global Catalogue of Microorganisms (GCM) 10K type strain sequencing project: providing services to taxonomists for standard genome sequencing and annotation.</title>
        <authorList>
            <consortium name="The Broad Institute Genomics Platform"/>
            <consortium name="The Broad Institute Genome Sequencing Center for Infectious Disease"/>
            <person name="Wu L."/>
            <person name="Ma J."/>
        </authorList>
    </citation>
    <scope>NUCLEOTIDE SEQUENCE [LARGE SCALE GENOMIC DNA]</scope>
    <source>
        <strain evidence="10">CECT 7184</strain>
    </source>
</reference>
<comment type="caution">
    <text evidence="7">Lacks conserved residue(s) required for the propagation of feature annotation.</text>
</comment>
<name>A0ABT8CQN1_9FLAO</name>
<feature type="binding site" evidence="7">
    <location>
        <position position="27"/>
    </location>
    <ligand>
        <name>3-phosphoshikimate</name>
        <dbReference type="ChEBI" id="CHEBI:145989"/>
    </ligand>
</feature>
<keyword evidence="7" id="KW-0963">Cytoplasm</keyword>
<dbReference type="SUPFAM" id="SSF55205">
    <property type="entry name" value="EPT/RTPC-like"/>
    <property type="match status" value="1"/>
</dbReference>
<feature type="binding site" evidence="7">
    <location>
        <position position="146"/>
    </location>
    <ligand>
        <name>3-phosphoshikimate</name>
        <dbReference type="ChEBI" id="CHEBI:145989"/>
    </ligand>
</feature>
<dbReference type="Gene3D" id="3.65.10.10">
    <property type="entry name" value="Enolpyruvate transferase domain"/>
    <property type="match status" value="2"/>
</dbReference>
<dbReference type="RefSeq" id="WP_290362553.1">
    <property type="nucleotide sequence ID" value="NZ_JAUFQU010000001.1"/>
</dbReference>